<dbReference type="SUPFAM" id="SSF141523">
    <property type="entry name" value="L,D-transpeptidase catalytic domain-like"/>
    <property type="match status" value="1"/>
</dbReference>
<evidence type="ECO:0000313" key="10">
    <source>
        <dbReference type="Proteomes" id="UP001596065"/>
    </source>
</evidence>
<comment type="pathway">
    <text evidence="1 6">Cell wall biogenesis; peptidoglycan biosynthesis.</text>
</comment>
<feature type="chain" id="PRO_5045850202" evidence="7">
    <location>
        <begin position="30"/>
        <end position="195"/>
    </location>
</feature>
<protein>
    <submittedName>
        <fullName evidence="9">L,D-transpeptidase</fullName>
    </submittedName>
</protein>
<dbReference type="Pfam" id="PF03734">
    <property type="entry name" value="YkuD"/>
    <property type="match status" value="1"/>
</dbReference>
<keyword evidence="4 6" id="KW-0573">Peptidoglycan synthesis</keyword>
<feature type="active site" description="Nucleophile" evidence="6">
    <location>
        <position position="167"/>
    </location>
</feature>
<keyword evidence="7" id="KW-0732">Signal</keyword>
<organism evidence="9 10">
    <name type="scientific">Streptomyces nogalater</name>
    <dbReference type="NCBI Taxonomy" id="38314"/>
    <lineage>
        <taxon>Bacteria</taxon>
        <taxon>Bacillati</taxon>
        <taxon>Actinomycetota</taxon>
        <taxon>Actinomycetes</taxon>
        <taxon>Kitasatosporales</taxon>
        <taxon>Streptomycetaceae</taxon>
        <taxon>Streptomyces</taxon>
    </lineage>
</organism>
<keyword evidence="10" id="KW-1185">Reference proteome</keyword>
<dbReference type="PROSITE" id="PS51318">
    <property type="entry name" value="TAT"/>
    <property type="match status" value="1"/>
</dbReference>
<keyword evidence="5 6" id="KW-0961">Cell wall biogenesis/degradation</keyword>
<evidence type="ECO:0000256" key="3">
    <source>
        <dbReference type="ARBA" id="ARBA00022960"/>
    </source>
</evidence>
<dbReference type="InterPro" id="IPR006311">
    <property type="entry name" value="TAT_signal"/>
</dbReference>
<evidence type="ECO:0000256" key="7">
    <source>
        <dbReference type="SAM" id="SignalP"/>
    </source>
</evidence>
<comment type="caution">
    <text evidence="9">The sequence shown here is derived from an EMBL/GenBank/DDBJ whole genome shotgun (WGS) entry which is preliminary data.</text>
</comment>
<proteinExistence type="predicted"/>
<feature type="domain" description="L,D-TPase catalytic" evidence="8">
    <location>
        <begin position="53"/>
        <end position="194"/>
    </location>
</feature>
<dbReference type="PROSITE" id="PS52029">
    <property type="entry name" value="LD_TPASE"/>
    <property type="match status" value="1"/>
</dbReference>
<gene>
    <name evidence="9" type="ORF">ACFP3J_06705</name>
</gene>
<evidence type="ECO:0000259" key="8">
    <source>
        <dbReference type="PROSITE" id="PS52029"/>
    </source>
</evidence>
<dbReference type="RefSeq" id="WP_344348182.1">
    <property type="nucleotide sequence ID" value="NZ_BAAASM010000014.1"/>
</dbReference>
<feature type="active site" description="Proton donor/acceptor" evidence="6">
    <location>
        <position position="139"/>
    </location>
</feature>
<dbReference type="EMBL" id="JBHSOE010000007">
    <property type="protein sequence ID" value="MFC5655180.1"/>
    <property type="molecule type" value="Genomic_DNA"/>
</dbReference>
<accession>A0ABW0WFW7</accession>
<dbReference type="Proteomes" id="UP001596065">
    <property type="component" value="Unassembled WGS sequence"/>
</dbReference>
<keyword evidence="3 6" id="KW-0133">Cell shape</keyword>
<dbReference type="Gene3D" id="2.40.440.10">
    <property type="entry name" value="L,D-transpeptidase catalytic domain-like"/>
    <property type="match status" value="1"/>
</dbReference>
<dbReference type="CDD" id="cd16913">
    <property type="entry name" value="YkuD_like"/>
    <property type="match status" value="1"/>
</dbReference>
<evidence type="ECO:0000256" key="6">
    <source>
        <dbReference type="PROSITE-ProRule" id="PRU01373"/>
    </source>
</evidence>
<dbReference type="InterPro" id="IPR038063">
    <property type="entry name" value="Transpep_catalytic_dom"/>
</dbReference>
<evidence type="ECO:0000256" key="5">
    <source>
        <dbReference type="ARBA" id="ARBA00023316"/>
    </source>
</evidence>
<keyword evidence="2" id="KW-0808">Transferase</keyword>
<evidence type="ECO:0000256" key="2">
    <source>
        <dbReference type="ARBA" id="ARBA00022679"/>
    </source>
</evidence>
<feature type="signal peptide" evidence="7">
    <location>
        <begin position="1"/>
        <end position="29"/>
    </location>
</feature>
<evidence type="ECO:0000256" key="1">
    <source>
        <dbReference type="ARBA" id="ARBA00004752"/>
    </source>
</evidence>
<name>A0ABW0WFW7_STRNO</name>
<dbReference type="InterPro" id="IPR005490">
    <property type="entry name" value="LD_TPept_cat_dom"/>
</dbReference>
<evidence type="ECO:0000256" key="4">
    <source>
        <dbReference type="ARBA" id="ARBA00022984"/>
    </source>
</evidence>
<evidence type="ECO:0000313" key="9">
    <source>
        <dbReference type="EMBL" id="MFC5655180.1"/>
    </source>
</evidence>
<sequence length="195" mass="20994">MSSSTGRRVHGTTAAVAVAVALTAVPALAPAAAAHVPAGAVPAAGPATTLVFDKNPDSPTHSKLSVYEGGRLRAAYRAGSGTGVEDDCARDKGWMPDGRWRIRLKDPFYDGRLIKGYAVHLQDMKCSKGTLTRTEMFIHSEMNRDGGQGSTESRRWDGDGDYASNGCVKLRPADIKEMFRLLNRIGWPTHLRVVS</sequence>
<reference evidence="10" key="1">
    <citation type="journal article" date="2019" name="Int. J. Syst. Evol. Microbiol.">
        <title>The Global Catalogue of Microorganisms (GCM) 10K type strain sequencing project: providing services to taxonomists for standard genome sequencing and annotation.</title>
        <authorList>
            <consortium name="The Broad Institute Genomics Platform"/>
            <consortium name="The Broad Institute Genome Sequencing Center for Infectious Disease"/>
            <person name="Wu L."/>
            <person name="Ma J."/>
        </authorList>
    </citation>
    <scope>NUCLEOTIDE SEQUENCE [LARGE SCALE GENOMIC DNA]</scope>
    <source>
        <strain evidence="10">KCTC 5701</strain>
    </source>
</reference>